<reference evidence="3 4" key="1">
    <citation type="journal article" date="2019" name="Nat. Ecol. Evol.">
        <title>Megaphylogeny resolves global patterns of mushroom evolution.</title>
        <authorList>
            <person name="Varga T."/>
            <person name="Krizsan K."/>
            <person name="Foldi C."/>
            <person name="Dima B."/>
            <person name="Sanchez-Garcia M."/>
            <person name="Sanchez-Ramirez S."/>
            <person name="Szollosi G.J."/>
            <person name="Szarkandi J.G."/>
            <person name="Papp V."/>
            <person name="Albert L."/>
            <person name="Andreopoulos W."/>
            <person name="Angelini C."/>
            <person name="Antonin V."/>
            <person name="Barry K.W."/>
            <person name="Bougher N.L."/>
            <person name="Buchanan P."/>
            <person name="Buyck B."/>
            <person name="Bense V."/>
            <person name="Catcheside P."/>
            <person name="Chovatia M."/>
            <person name="Cooper J."/>
            <person name="Damon W."/>
            <person name="Desjardin D."/>
            <person name="Finy P."/>
            <person name="Geml J."/>
            <person name="Haridas S."/>
            <person name="Hughes K."/>
            <person name="Justo A."/>
            <person name="Karasinski D."/>
            <person name="Kautmanova I."/>
            <person name="Kiss B."/>
            <person name="Kocsube S."/>
            <person name="Kotiranta H."/>
            <person name="LaButti K.M."/>
            <person name="Lechner B.E."/>
            <person name="Liimatainen K."/>
            <person name="Lipzen A."/>
            <person name="Lukacs Z."/>
            <person name="Mihaltcheva S."/>
            <person name="Morgado L.N."/>
            <person name="Niskanen T."/>
            <person name="Noordeloos M.E."/>
            <person name="Ohm R.A."/>
            <person name="Ortiz-Santana B."/>
            <person name="Ovrebo C."/>
            <person name="Racz N."/>
            <person name="Riley R."/>
            <person name="Savchenko A."/>
            <person name="Shiryaev A."/>
            <person name="Soop K."/>
            <person name="Spirin V."/>
            <person name="Szebenyi C."/>
            <person name="Tomsovsky M."/>
            <person name="Tulloss R.E."/>
            <person name="Uehling J."/>
            <person name="Grigoriev I.V."/>
            <person name="Vagvolgyi C."/>
            <person name="Papp T."/>
            <person name="Martin F.M."/>
            <person name="Miettinen O."/>
            <person name="Hibbett D.S."/>
            <person name="Nagy L.G."/>
        </authorList>
    </citation>
    <scope>NUCLEOTIDE SEQUENCE [LARGE SCALE GENOMIC DNA]</scope>
    <source>
        <strain evidence="3 4">OMC1185</strain>
    </source>
</reference>
<gene>
    <name evidence="3" type="ORF">OE88DRAFT_1803317</name>
</gene>
<dbReference type="AlphaFoldDB" id="A0A5C3NSE5"/>
<dbReference type="InterPro" id="IPR032675">
    <property type="entry name" value="LRR_dom_sf"/>
</dbReference>
<feature type="compositionally biased region" description="Pro residues" evidence="1">
    <location>
        <begin position="30"/>
        <end position="39"/>
    </location>
</feature>
<dbReference type="SUPFAM" id="SSF81383">
    <property type="entry name" value="F-box domain"/>
    <property type="match status" value="1"/>
</dbReference>
<dbReference type="InterPro" id="IPR036047">
    <property type="entry name" value="F-box-like_dom_sf"/>
</dbReference>
<protein>
    <recommendedName>
        <fullName evidence="2">F-box domain-containing protein</fullName>
    </recommendedName>
</protein>
<dbReference type="Gene3D" id="1.20.1280.50">
    <property type="match status" value="1"/>
</dbReference>
<evidence type="ECO:0000313" key="4">
    <source>
        <dbReference type="Proteomes" id="UP000305948"/>
    </source>
</evidence>
<feature type="region of interest" description="Disordered" evidence="1">
    <location>
        <begin position="1"/>
        <end position="51"/>
    </location>
</feature>
<dbReference type="Pfam" id="PF12937">
    <property type="entry name" value="F-box-like"/>
    <property type="match status" value="1"/>
</dbReference>
<proteinExistence type="predicted"/>
<dbReference type="InterPro" id="IPR001810">
    <property type="entry name" value="F-box_dom"/>
</dbReference>
<dbReference type="OrthoDB" id="3226575at2759"/>
<dbReference type="EMBL" id="ML213503">
    <property type="protein sequence ID" value="TFK56641.1"/>
    <property type="molecule type" value="Genomic_DNA"/>
</dbReference>
<feature type="domain" description="F-box" evidence="2">
    <location>
        <begin position="123"/>
        <end position="179"/>
    </location>
</feature>
<dbReference type="PROSITE" id="PS50181">
    <property type="entry name" value="FBOX"/>
    <property type="match status" value="1"/>
</dbReference>
<keyword evidence="4" id="KW-1185">Reference proteome</keyword>
<organism evidence="3 4">
    <name type="scientific">Heliocybe sulcata</name>
    <dbReference type="NCBI Taxonomy" id="5364"/>
    <lineage>
        <taxon>Eukaryota</taxon>
        <taxon>Fungi</taxon>
        <taxon>Dikarya</taxon>
        <taxon>Basidiomycota</taxon>
        <taxon>Agaricomycotina</taxon>
        <taxon>Agaricomycetes</taxon>
        <taxon>Gloeophyllales</taxon>
        <taxon>Gloeophyllaceae</taxon>
        <taxon>Heliocybe</taxon>
    </lineage>
</organism>
<dbReference type="STRING" id="5364.A0A5C3NSE5"/>
<evidence type="ECO:0000313" key="3">
    <source>
        <dbReference type="EMBL" id="TFK56641.1"/>
    </source>
</evidence>
<sequence length="618" mass="70481">MYSQYAFSNAVGDPSILPKTAAPYKLPSVKNPPPLPSIPDPGSSSREPGSRWKDPRILIYRLMTEEEPTRAYNEAEVRAMRERAQEYKHRLHLMDTIPDHDHWRREDAYESFSFARYLMLWKIFPINELPSEILTHIFRYVALSMEISFDALHSRSYLTWVCRHWRATAIGDPILWSSIHFKLKKDDTLIPPSRSMQKSLAFLERASNVILDIRISASPLDWGMPMHAHESGLVDPKLVRRVVQLIAPKVRQLRTLKIDLENPVCDYALKLLYDAMKDGTTLKHLRSVELRRVRTKTNANPPKSEHELPVPFLGSRLPALRNLALDALSVNWADSTFSSNITALDLSTTHCKDLPMFDTELTRILNACSNIEVLRIGSGYHNLHIAGHVVEPVRLDKLHILTLSKSSVVNCVAIVSLFHAPHVKCLVASYLQTRDCTPLYAALTGRFPEVQCLTLEGMGHPDSDASAHVLAGMFSTMPQLTYLKVRDFSFEERIYEGMLSDLSVGVSSALISLDRNGVEFDRRLWQAGEHLCPKLEILECHNYDSLGYVLEFSVARKEQGLPLKKFYATEVFLRDMAREEVEEFQDVTEVWLLPKGICTDELYAWYAETHVDVSVAWL</sequence>
<dbReference type="Gene3D" id="3.80.10.10">
    <property type="entry name" value="Ribonuclease Inhibitor"/>
    <property type="match status" value="1"/>
</dbReference>
<name>A0A5C3NSE5_9AGAM</name>
<evidence type="ECO:0000259" key="2">
    <source>
        <dbReference type="PROSITE" id="PS50181"/>
    </source>
</evidence>
<dbReference type="SUPFAM" id="SSF52047">
    <property type="entry name" value="RNI-like"/>
    <property type="match status" value="1"/>
</dbReference>
<dbReference type="Proteomes" id="UP000305948">
    <property type="component" value="Unassembled WGS sequence"/>
</dbReference>
<evidence type="ECO:0000256" key="1">
    <source>
        <dbReference type="SAM" id="MobiDB-lite"/>
    </source>
</evidence>
<accession>A0A5C3NSE5</accession>